<dbReference type="GO" id="GO:0005615">
    <property type="term" value="C:extracellular space"/>
    <property type="evidence" value="ECO:0007669"/>
    <property type="project" value="TreeGrafter"/>
</dbReference>
<dbReference type="Gene3D" id="3.30.60.30">
    <property type="match status" value="1"/>
</dbReference>
<dbReference type="NCBIfam" id="NF040941">
    <property type="entry name" value="GGGWT_bact"/>
    <property type="match status" value="1"/>
</dbReference>
<gene>
    <name evidence="7" type="ORF">HOLleu_34777</name>
</gene>
<evidence type="ECO:0000259" key="5">
    <source>
        <dbReference type="PROSITE" id="PS51406"/>
    </source>
</evidence>
<feature type="domain" description="Kazal-like" evidence="6">
    <location>
        <begin position="143"/>
        <end position="196"/>
    </location>
</feature>
<dbReference type="SMART" id="SM00280">
    <property type="entry name" value="KAZAL"/>
    <property type="match status" value="1"/>
</dbReference>
<dbReference type="CDD" id="cd00087">
    <property type="entry name" value="FReD"/>
    <property type="match status" value="1"/>
</dbReference>
<dbReference type="EMBL" id="JAIZAY010000018">
    <property type="protein sequence ID" value="KAJ8024771.1"/>
    <property type="molecule type" value="Genomic_DNA"/>
</dbReference>
<reference evidence="7" key="1">
    <citation type="submission" date="2021-10" db="EMBL/GenBank/DDBJ databases">
        <title>Tropical sea cucumber genome reveals ecological adaptation and Cuvierian tubules defense mechanism.</title>
        <authorList>
            <person name="Chen T."/>
        </authorList>
    </citation>
    <scope>NUCLEOTIDE SEQUENCE</scope>
    <source>
        <strain evidence="7">Nanhai2018</strain>
        <tissue evidence="7">Muscle</tissue>
    </source>
</reference>
<feature type="signal peptide" evidence="4">
    <location>
        <begin position="1"/>
        <end position="19"/>
    </location>
</feature>
<sequence>MKLLVLCAILVYSGGLVKADGLTGCEVTEAAIAELEELKTLVDQLTTLVETIIGGPIPEPEPFVIIDPVLTFTWKEAKLTWTPPDGVIGYTATLTTPEGDQPLVRLSPFAESFTTTDITVGEEYTIKIIPIKGDGPGETFISEVFVPVCPMICTFDFRPQCGTDGITYSNPCALEIAQCEGSDESLELAYEGPCDPCFNVQCTPPECSDGFVVGSTPPPGECCVVCVDECSVTVCPTLQCQPGFVETDIEGECCPECVVEDPCFNVQCTPPQCPDGFVVGSTPPPGECCVGCVDECAGTVCPTLQCQPGFVETNIEGECCPECVVEVFADCSAALTSGKITSGKYMLQPAGAPAPFEAVCDMVTDGGGWTVILVRDSTGGNFYRDMADYVAGFGDLDGSHWLGLENLYLLNKQGNVEMLVQVTDQSGVSDVATYRNFRINNADTDYTLETVSGFRGGAGNALFYNKGAPFSARDMDNDGSVRNCAEELVGGWWYKGGMCSRSNPLGEYRTRTEFEVEKGIFWAPFRGKKHSLSNISMKIRDPTA</sequence>
<dbReference type="PROSITE" id="PS51465">
    <property type="entry name" value="KAZAL_2"/>
    <property type="match status" value="1"/>
</dbReference>
<keyword evidence="8" id="KW-1185">Reference proteome</keyword>
<dbReference type="InterPro" id="IPR036056">
    <property type="entry name" value="Fibrinogen-like_C"/>
</dbReference>
<protein>
    <submittedName>
        <fullName evidence="7">Tenascin</fullName>
    </submittedName>
</protein>
<accession>A0A9Q1BEG7</accession>
<dbReference type="OrthoDB" id="126772at2759"/>
<proteinExistence type="predicted"/>
<evidence type="ECO:0000256" key="4">
    <source>
        <dbReference type="SAM" id="SignalP"/>
    </source>
</evidence>
<dbReference type="SUPFAM" id="SSF49265">
    <property type="entry name" value="Fibronectin type III"/>
    <property type="match status" value="1"/>
</dbReference>
<dbReference type="InterPro" id="IPR036058">
    <property type="entry name" value="Kazal_dom_sf"/>
</dbReference>
<dbReference type="Gene3D" id="2.60.40.10">
    <property type="entry name" value="Immunoglobulins"/>
    <property type="match status" value="1"/>
</dbReference>
<dbReference type="Gene3D" id="3.90.215.10">
    <property type="entry name" value="Gamma Fibrinogen, chain A, domain 1"/>
    <property type="match status" value="1"/>
</dbReference>
<keyword evidence="2" id="KW-0964">Secreted</keyword>
<evidence type="ECO:0000256" key="2">
    <source>
        <dbReference type="ARBA" id="ARBA00022530"/>
    </source>
</evidence>
<comment type="subcellular location">
    <subcellularLocation>
        <location evidence="1">Secreted</location>
        <location evidence="1">Extracellular space</location>
        <location evidence="1">Extracellular matrix</location>
    </subcellularLocation>
</comment>
<dbReference type="InterPro" id="IPR014716">
    <property type="entry name" value="Fibrinogen_a/b/g_C_1"/>
</dbReference>
<keyword evidence="3" id="KW-0245">EGF-like domain</keyword>
<dbReference type="PROSITE" id="PS51406">
    <property type="entry name" value="FIBRINOGEN_C_2"/>
    <property type="match status" value="1"/>
</dbReference>
<name>A0A9Q1BEG7_HOLLE</name>
<dbReference type="AlphaFoldDB" id="A0A9Q1BEG7"/>
<dbReference type="InterPro" id="IPR003961">
    <property type="entry name" value="FN3_dom"/>
</dbReference>
<dbReference type="Pfam" id="PF00147">
    <property type="entry name" value="Fibrinogen_C"/>
    <property type="match status" value="1"/>
</dbReference>
<feature type="chain" id="PRO_5040304039" evidence="4">
    <location>
        <begin position="20"/>
        <end position="544"/>
    </location>
</feature>
<evidence type="ECO:0000313" key="7">
    <source>
        <dbReference type="EMBL" id="KAJ8024771.1"/>
    </source>
</evidence>
<dbReference type="SUPFAM" id="SSF100895">
    <property type="entry name" value="Kazal-type serine protease inhibitors"/>
    <property type="match status" value="1"/>
</dbReference>
<dbReference type="InterPro" id="IPR002350">
    <property type="entry name" value="Kazal_dom"/>
</dbReference>
<dbReference type="InterPro" id="IPR013783">
    <property type="entry name" value="Ig-like_fold"/>
</dbReference>
<dbReference type="CDD" id="cd00104">
    <property type="entry name" value="KAZAL_FS"/>
    <property type="match status" value="1"/>
</dbReference>
<evidence type="ECO:0000259" key="6">
    <source>
        <dbReference type="PROSITE" id="PS51465"/>
    </source>
</evidence>
<dbReference type="SMART" id="SM00060">
    <property type="entry name" value="FN3"/>
    <property type="match status" value="1"/>
</dbReference>
<feature type="domain" description="Fibrinogen C-terminal" evidence="5">
    <location>
        <begin position="322"/>
        <end position="543"/>
    </location>
</feature>
<dbReference type="SMART" id="SM00186">
    <property type="entry name" value="FBG"/>
    <property type="match status" value="1"/>
</dbReference>
<evidence type="ECO:0000256" key="3">
    <source>
        <dbReference type="ARBA" id="ARBA00022536"/>
    </source>
</evidence>
<dbReference type="InterPro" id="IPR036116">
    <property type="entry name" value="FN3_sf"/>
</dbReference>
<dbReference type="InterPro" id="IPR050373">
    <property type="entry name" value="Fibrinogen_C-term_domain"/>
</dbReference>
<dbReference type="PANTHER" id="PTHR19143">
    <property type="entry name" value="FIBRINOGEN/TENASCIN/ANGIOPOEITIN"/>
    <property type="match status" value="1"/>
</dbReference>
<evidence type="ECO:0000256" key="1">
    <source>
        <dbReference type="ARBA" id="ARBA00004498"/>
    </source>
</evidence>
<dbReference type="InterPro" id="IPR002181">
    <property type="entry name" value="Fibrinogen_a/b/g_C_dom"/>
</dbReference>
<dbReference type="Proteomes" id="UP001152320">
    <property type="component" value="Chromosome 18"/>
</dbReference>
<organism evidence="7 8">
    <name type="scientific">Holothuria leucospilota</name>
    <name type="common">Black long sea cucumber</name>
    <name type="synonym">Mertensiothuria leucospilota</name>
    <dbReference type="NCBI Taxonomy" id="206669"/>
    <lineage>
        <taxon>Eukaryota</taxon>
        <taxon>Metazoa</taxon>
        <taxon>Echinodermata</taxon>
        <taxon>Eleutherozoa</taxon>
        <taxon>Echinozoa</taxon>
        <taxon>Holothuroidea</taxon>
        <taxon>Aspidochirotacea</taxon>
        <taxon>Aspidochirotida</taxon>
        <taxon>Holothuriidae</taxon>
        <taxon>Holothuria</taxon>
    </lineage>
</organism>
<keyword evidence="2" id="KW-0272">Extracellular matrix</keyword>
<dbReference type="SUPFAM" id="SSF56496">
    <property type="entry name" value="Fibrinogen C-terminal domain-like"/>
    <property type="match status" value="1"/>
</dbReference>
<dbReference type="Pfam" id="PF00050">
    <property type="entry name" value="Kazal_1"/>
    <property type="match status" value="1"/>
</dbReference>
<evidence type="ECO:0000313" key="8">
    <source>
        <dbReference type="Proteomes" id="UP001152320"/>
    </source>
</evidence>
<keyword evidence="4" id="KW-0732">Signal</keyword>
<comment type="caution">
    <text evidence="7">The sequence shown here is derived from an EMBL/GenBank/DDBJ whole genome shotgun (WGS) entry which is preliminary data.</text>
</comment>